<comment type="similarity">
    <text evidence="1">Belongs to the phD/YefM antitoxin family.</text>
</comment>
<comment type="caution">
    <text evidence="2">The sequence shown here is derived from an EMBL/GenBank/DDBJ whole genome shotgun (WGS) entry which is preliminary data.</text>
</comment>
<dbReference type="Gene3D" id="3.40.1620.10">
    <property type="entry name" value="YefM-like domain"/>
    <property type="match status" value="1"/>
</dbReference>
<name>A0ABT6ZKV6_9ACTN</name>
<protein>
    <submittedName>
        <fullName evidence="2">Type II toxin-antitoxin system Phd/YefM family antitoxin</fullName>
    </submittedName>
</protein>
<evidence type="ECO:0000313" key="3">
    <source>
        <dbReference type="Proteomes" id="UP001431693"/>
    </source>
</evidence>
<reference evidence="2" key="1">
    <citation type="submission" date="2023-05" db="EMBL/GenBank/DDBJ databases">
        <title>[olsenella] sp. nov., isolated from a pig farm feces dump.</title>
        <authorList>
            <person name="Chang Y.-H."/>
        </authorList>
    </citation>
    <scope>NUCLEOTIDE SEQUENCE</scope>
    <source>
        <strain evidence="2">YH-ols2217</strain>
    </source>
</reference>
<evidence type="ECO:0000256" key="1">
    <source>
        <dbReference type="ARBA" id="ARBA00009981"/>
    </source>
</evidence>
<dbReference type="Proteomes" id="UP001431693">
    <property type="component" value="Unassembled WGS sequence"/>
</dbReference>
<gene>
    <name evidence="2" type="ORF">QJ043_05360</name>
</gene>
<evidence type="ECO:0000313" key="2">
    <source>
        <dbReference type="EMBL" id="MDJ1129507.1"/>
    </source>
</evidence>
<dbReference type="SUPFAM" id="SSF143120">
    <property type="entry name" value="YefM-like"/>
    <property type="match status" value="1"/>
</dbReference>
<sequence length="88" mass="9870">MPTMAPVREMKDTAKFQELVEHSDGPVFVTNNGREAMVTMRPEDYDALLQEAAKARLLSRVLLAEDEYERGATVNGKALLARLKNRHG</sequence>
<organism evidence="2 3">
    <name type="scientific">Kribbibacterium absianum</name>
    <dbReference type="NCBI Taxonomy" id="3044210"/>
    <lineage>
        <taxon>Bacteria</taxon>
        <taxon>Bacillati</taxon>
        <taxon>Actinomycetota</taxon>
        <taxon>Coriobacteriia</taxon>
        <taxon>Coriobacteriales</taxon>
        <taxon>Kribbibacteriaceae</taxon>
        <taxon>Kribbibacterium</taxon>
    </lineage>
</organism>
<dbReference type="EMBL" id="JASJEX010000002">
    <property type="protein sequence ID" value="MDJ1129507.1"/>
    <property type="molecule type" value="Genomic_DNA"/>
</dbReference>
<dbReference type="RefSeq" id="WP_283713706.1">
    <property type="nucleotide sequence ID" value="NZ_JASJEW010000006.1"/>
</dbReference>
<dbReference type="InterPro" id="IPR036165">
    <property type="entry name" value="YefM-like_sf"/>
</dbReference>
<proteinExistence type="inferred from homology"/>
<keyword evidence="3" id="KW-1185">Reference proteome</keyword>
<accession>A0ABT6ZKV6</accession>